<dbReference type="AlphaFoldDB" id="A0A2X4NCX4"/>
<dbReference type="GeneID" id="93207745"/>
<accession>A0A2X4NCX4</accession>
<dbReference type="OrthoDB" id="2447941at2"/>
<organism evidence="1 2">
    <name type="scientific">Gemella morbillorum</name>
    <dbReference type="NCBI Taxonomy" id="29391"/>
    <lineage>
        <taxon>Bacteria</taxon>
        <taxon>Bacillati</taxon>
        <taxon>Bacillota</taxon>
        <taxon>Bacilli</taxon>
        <taxon>Bacillales</taxon>
        <taxon>Gemellaceae</taxon>
        <taxon>Gemella</taxon>
    </lineage>
</organism>
<protein>
    <submittedName>
        <fullName evidence="1">ABC transporter</fullName>
    </submittedName>
</protein>
<name>A0A2X4NCX4_9BACL</name>
<dbReference type="EMBL" id="CP046314">
    <property type="protein sequence ID" value="QGS09260.1"/>
    <property type="molecule type" value="Genomic_DNA"/>
</dbReference>
<dbReference type="Proteomes" id="UP000425411">
    <property type="component" value="Chromosome"/>
</dbReference>
<evidence type="ECO:0000313" key="2">
    <source>
        <dbReference type="Proteomes" id="UP000425411"/>
    </source>
</evidence>
<dbReference type="GO" id="GO:0016020">
    <property type="term" value="C:membrane"/>
    <property type="evidence" value="ECO:0007669"/>
    <property type="project" value="InterPro"/>
</dbReference>
<dbReference type="PIRSF" id="PIRSF037259">
    <property type="entry name" value="EcsB_ABC"/>
    <property type="match status" value="1"/>
</dbReference>
<keyword evidence="2" id="KW-1185">Reference proteome</keyword>
<dbReference type="RefSeq" id="WP_004631622.1">
    <property type="nucleotide sequence ID" value="NZ_CP046314.1"/>
</dbReference>
<sequence>MSNIKNIFDDRRRRERETRVTYSKYIFNSHLVMFLIIVLGAGLINYSQWLENASKLEMKTVFIAASAIFSYLLVSLKVKTFIKEADAIFLLPLEKYYGKVAIKTGIILTSIHLLFLVIFYFIIKPLLSRIGGFSGLEEFTGIVGAQFFMLIVGVMVNVFYRLAEAIYFEKKFFMKILLFLNIFLPILVVFGKYNYLEYTTFVTLIIISIIIVKNHSNVKKTLLLNNDIGYALKWNEAAEYDRHREENYLKFVSMFVDVPLNGIKVARRKYFDVLLPKLTEQNFTVENSFKYYYYRVFLRQENTVFLALRLMLIAGIIIYSFNNVYVSLVVIISYSYLTIIQLVPLYKQISNNIWHSILPVNEEIKIKSFKNLLTAVILITTFILTLLSIVVSGIDYLTIGINILSFVLANLLVRVFIAKVK</sequence>
<evidence type="ECO:0000313" key="1">
    <source>
        <dbReference type="EMBL" id="QGS09260.1"/>
    </source>
</evidence>
<reference evidence="1 2" key="1">
    <citation type="submission" date="2019-11" db="EMBL/GenBank/DDBJ databases">
        <title>FDA dAtabase for Regulatory Grade micrObial Sequences (FDA-ARGOS): Supporting development and validation of Infectious Disease Dx tests.</title>
        <authorList>
            <person name="Turner S."/>
            <person name="Byrd R."/>
            <person name="Tallon L."/>
            <person name="Sadzewicz L."/>
            <person name="Vavikolanu K."/>
            <person name="Mehta A."/>
            <person name="Aluvathingal J."/>
            <person name="Nadendla S."/>
            <person name="Myers T."/>
            <person name="Yan Y."/>
            <person name="Sichtig H."/>
        </authorList>
    </citation>
    <scope>NUCLEOTIDE SEQUENCE [LARGE SCALE GENOMIC DNA]</scope>
    <source>
        <strain evidence="1 2">FDAARGOS_741</strain>
    </source>
</reference>
<dbReference type="Pfam" id="PF05975">
    <property type="entry name" value="EcsB"/>
    <property type="match status" value="1"/>
</dbReference>
<gene>
    <name evidence="1" type="ORF">FOC49_04930</name>
</gene>
<proteinExistence type="predicted"/>
<dbReference type="InterPro" id="IPR010288">
    <property type="entry name" value="EcsB_ABC"/>
</dbReference>